<organism evidence="2 3">
    <name type="scientific">Apiotrichum porosum</name>
    <dbReference type="NCBI Taxonomy" id="105984"/>
    <lineage>
        <taxon>Eukaryota</taxon>
        <taxon>Fungi</taxon>
        <taxon>Dikarya</taxon>
        <taxon>Basidiomycota</taxon>
        <taxon>Agaricomycotina</taxon>
        <taxon>Tremellomycetes</taxon>
        <taxon>Trichosporonales</taxon>
        <taxon>Trichosporonaceae</taxon>
        <taxon>Apiotrichum</taxon>
    </lineage>
</organism>
<gene>
    <name evidence="2" type="ORF">EHS24_005871</name>
</gene>
<sequence>MTLSPSSPPSLGDKFAALAELYADLAMASQALSGKQLAAADMLKDLSRDPSLCTTASQQPLDTMSQPPLWLASFEERLFRKLDTAKSDFTQQSPAVEPEAADVQVQLQEVINSRLKHSWAGCREANLLLRKFASPSHPLEPFRRRPPLPANRTRDTPIPPDLLPPPDCFPVNFDEAVALSAPAVYSLLVDYELSTEGDSKARKDRLFQFIGVYG</sequence>
<evidence type="ECO:0000313" key="2">
    <source>
        <dbReference type="EMBL" id="RSH84351.1"/>
    </source>
</evidence>
<protein>
    <submittedName>
        <fullName evidence="2">Uncharacterized protein</fullName>
    </submittedName>
</protein>
<dbReference type="EMBL" id="RSCE01000003">
    <property type="protein sequence ID" value="RSH84351.1"/>
    <property type="molecule type" value="Genomic_DNA"/>
</dbReference>
<dbReference type="AlphaFoldDB" id="A0A427XZU2"/>
<comment type="caution">
    <text evidence="2">The sequence shown here is derived from an EMBL/GenBank/DDBJ whole genome shotgun (WGS) entry which is preliminary data.</text>
</comment>
<evidence type="ECO:0000313" key="3">
    <source>
        <dbReference type="Proteomes" id="UP000279236"/>
    </source>
</evidence>
<name>A0A427XZU2_9TREE</name>
<evidence type="ECO:0000256" key="1">
    <source>
        <dbReference type="SAM" id="MobiDB-lite"/>
    </source>
</evidence>
<accession>A0A427XZU2</accession>
<dbReference type="Proteomes" id="UP000279236">
    <property type="component" value="Unassembled WGS sequence"/>
</dbReference>
<reference evidence="2 3" key="1">
    <citation type="submission" date="2018-11" db="EMBL/GenBank/DDBJ databases">
        <title>Genome sequence of Apiotrichum porosum DSM 27194.</title>
        <authorList>
            <person name="Aliyu H."/>
            <person name="Gorte O."/>
            <person name="Ochsenreither K."/>
        </authorList>
    </citation>
    <scope>NUCLEOTIDE SEQUENCE [LARGE SCALE GENOMIC DNA]</scope>
    <source>
        <strain evidence="2 3">DSM 27194</strain>
    </source>
</reference>
<proteinExistence type="predicted"/>
<feature type="region of interest" description="Disordered" evidence="1">
    <location>
        <begin position="140"/>
        <end position="159"/>
    </location>
</feature>
<dbReference type="RefSeq" id="XP_028477799.1">
    <property type="nucleotide sequence ID" value="XM_028621347.1"/>
</dbReference>
<dbReference type="GeneID" id="39590414"/>
<keyword evidence="3" id="KW-1185">Reference proteome</keyword>